<dbReference type="GO" id="GO:0015074">
    <property type="term" value="P:DNA integration"/>
    <property type="evidence" value="ECO:0007669"/>
    <property type="project" value="UniProtKB-KW"/>
</dbReference>
<dbReference type="SUPFAM" id="SSF56349">
    <property type="entry name" value="DNA breaking-rejoining enzymes"/>
    <property type="match status" value="1"/>
</dbReference>
<dbReference type="HOGENOM" id="CLU_056713_1_0_5"/>
<dbReference type="InterPro" id="IPR002104">
    <property type="entry name" value="Integrase_catalytic"/>
</dbReference>
<dbReference type="InterPro" id="IPR010998">
    <property type="entry name" value="Integrase_recombinase_N"/>
</dbReference>
<dbReference type="PROSITE" id="PS51898">
    <property type="entry name" value="TYR_RECOMBINASE"/>
    <property type="match status" value="1"/>
</dbReference>
<sequence>MAKVRVPGVKVYVSKGITYAYDRASGERLTPPHEIGTPGWWTALQAIRAKAKPKVKEEPGTWGALVISYRSSPRFLNDLAPRTRADYQTVLDHLGKLHDRPISAWTRGFVAGLRDEAQKKKGRRFANYVLSVVSVVFAHGIEREMASTNPVRDVKKLRRPKGAPRANRPWSPEEWDAVVAAASPELRAAIMLGGVLGYRQGEALSAKRDSWNRAAGTLSRISAKSGKPVKVQAPEIVAQALAALPSHSATTLLVNSRGQPWKEDGFRGSFFRLIRTLEAEGKIADGLTFHGLRHTAATQMRQLGFDTRTIADMLGQETEGMAAHYSREADLEPKLRGVVVRLDQENRKRTGSV</sequence>
<evidence type="ECO:0000256" key="1">
    <source>
        <dbReference type="ARBA" id="ARBA00008857"/>
    </source>
</evidence>
<dbReference type="Gene3D" id="1.10.443.10">
    <property type="entry name" value="Intergrase catalytic core"/>
    <property type="match status" value="1"/>
</dbReference>
<gene>
    <name evidence="6" type="ordered locus">Mnod_1966</name>
</gene>
<proteinExistence type="inferred from homology"/>
<dbReference type="PANTHER" id="PTHR30629">
    <property type="entry name" value="PROPHAGE INTEGRASE"/>
    <property type="match status" value="1"/>
</dbReference>
<dbReference type="InterPro" id="IPR013762">
    <property type="entry name" value="Integrase-like_cat_sf"/>
</dbReference>
<dbReference type="GO" id="GO:0006310">
    <property type="term" value="P:DNA recombination"/>
    <property type="evidence" value="ECO:0007669"/>
    <property type="project" value="UniProtKB-KW"/>
</dbReference>
<dbReference type="Gene3D" id="1.10.150.130">
    <property type="match status" value="1"/>
</dbReference>
<protein>
    <submittedName>
        <fullName evidence="6">Integrase family protein</fullName>
    </submittedName>
</protein>
<dbReference type="InterPro" id="IPR050808">
    <property type="entry name" value="Phage_Integrase"/>
</dbReference>
<dbReference type="RefSeq" id="WP_015928643.1">
    <property type="nucleotide sequence ID" value="NC_011894.1"/>
</dbReference>
<dbReference type="PANTHER" id="PTHR30629:SF2">
    <property type="entry name" value="PROPHAGE INTEGRASE INTS-RELATED"/>
    <property type="match status" value="1"/>
</dbReference>
<keyword evidence="2" id="KW-0229">DNA integration</keyword>
<accession>B8IT68</accession>
<reference evidence="6 7" key="1">
    <citation type="submission" date="2009-01" db="EMBL/GenBank/DDBJ databases">
        <title>Complete sequence of chromosome of Methylobacterium nodulans ORS 2060.</title>
        <authorList>
            <consortium name="US DOE Joint Genome Institute"/>
            <person name="Lucas S."/>
            <person name="Copeland A."/>
            <person name="Lapidus A."/>
            <person name="Glavina del Rio T."/>
            <person name="Dalin E."/>
            <person name="Tice H."/>
            <person name="Bruce D."/>
            <person name="Goodwin L."/>
            <person name="Pitluck S."/>
            <person name="Sims D."/>
            <person name="Brettin T."/>
            <person name="Detter J.C."/>
            <person name="Han C."/>
            <person name="Larimer F."/>
            <person name="Land M."/>
            <person name="Hauser L."/>
            <person name="Kyrpides N."/>
            <person name="Ivanova N."/>
            <person name="Marx C.J."/>
            <person name="Richardson P."/>
        </authorList>
    </citation>
    <scope>NUCLEOTIDE SEQUENCE [LARGE SCALE GENOMIC DNA]</scope>
    <source>
        <strain evidence="7">LMG 21967 / CNCM I-2342 / ORS 2060</strain>
    </source>
</reference>
<evidence type="ECO:0000259" key="5">
    <source>
        <dbReference type="PROSITE" id="PS51898"/>
    </source>
</evidence>
<keyword evidence="7" id="KW-1185">Reference proteome</keyword>
<evidence type="ECO:0000313" key="7">
    <source>
        <dbReference type="Proteomes" id="UP000008207"/>
    </source>
</evidence>
<comment type="similarity">
    <text evidence="1">Belongs to the 'phage' integrase family.</text>
</comment>
<dbReference type="Pfam" id="PF00589">
    <property type="entry name" value="Phage_integrase"/>
    <property type="match status" value="1"/>
</dbReference>
<evidence type="ECO:0000256" key="2">
    <source>
        <dbReference type="ARBA" id="ARBA00022908"/>
    </source>
</evidence>
<feature type="domain" description="Tyr recombinase" evidence="5">
    <location>
        <begin position="165"/>
        <end position="340"/>
    </location>
</feature>
<evidence type="ECO:0000256" key="3">
    <source>
        <dbReference type="ARBA" id="ARBA00023125"/>
    </source>
</evidence>
<evidence type="ECO:0000256" key="4">
    <source>
        <dbReference type="ARBA" id="ARBA00023172"/>
    </source>
</evidence>
<evidence type="ECO:0000313" key="6">
    <source>
        <dbReference type="EMBL" id="ACL56954.1"/>
    </source>
</evidence>
<dbReference type="AlphaFoldDB" id="B8IT68"/>
<dbReference type="KEGG" id="mno:Mnod_1966"/>
<keyword evidence="4" id="KW-0233">DNA recombination</keyword>
<dbReference type="InterPro" id="IPR011010">
    <property type="entry name" value="DNA_brk_join_enz"/>
</dbReference>
<dbReference type="STRING" id="460265.Mnod_1966"/>
<name>B8IT68_METNO</name>
<dbReference type="EMBL" id="CP001349">
    <property type="protein sequence ID" value="ACL56954.1"/>
    <property type="molecule type" value="Genomic_DNA"/>
</dbReference>
<dbReference type="GO" id="GO:0003677">
    <property type="term" value="F:DNA binding"/>
    <property type="evidence" value="ECO:0007669"/>
    <property type="project" value="UniProtKB-KW"/>
</dbReference>
<keyword evidence="3" id="KW-0238">DNA-binding</keyword>
<dbReference type="eggNOG" id="COG0582">
    <property type="taxonomic scope" value="Bacteria"/>
</dbReference>
<dbReference type="Proteomes" id="UP000008207">
    <property type="component" value="Chromosome"/>
</dbReference>
<organism evidence="6 7">
    <name type="scientific">Methylobacterium nodulans (strain LMG 21967 / CNCM I-2342 / ORS 2060)</name>
    <dbReference type="NCBI Taxonomy" id="460265"/>
    <lineage>
        <taxon>Bacteria</taxon>
        <taxon>Pseudomonadati</taxon>
        <taxon>Pseudomonadota</taxon>
        <taxon>Alphaproteobacteria</taxon>
        <taxon>Hyphomicrobiales</taxon>
        <taxon>Methylobacteriaceae</taxon>
        <taxon>Methylobacterium</taxon>
    </lineage>
</organism>